<proteinExistence type="predicted"/>
<keyword evidence="2" id="KW-1185">Reference proteome</keyword>
<organism evidence="1 2">
    <name type="scientific">Auxenochlorella protothecoides</name>
    <name type="common">Green microalga</name>
    <name type="synonym">Chlorella protothecoides</name>
    <dbReference type="NCBI Taxonomy" id="3075"/>
    <lineage>
        <taxon>Eukaryota</taxon>
        <taxon>Viridiplantae</taxon>
        <taxon>Chlorophyta</taxon>
        <taxon>core chlorophytes</taxon>
        <taxon>Trebouxiophyceae</taxon>
        <taxon>Chlorellales</taxon>
        <taxon>Chlorellaceae</taxon>
        <taxon>Auxenochlorella</taxon>
    </lineage>
</organism>
<gene>
    <name evidence="1" type="ORF">F751_2213</name>
</gene>
<sequence>MKQLRATLNGRHSSLGFRCGASKRSAWRLACEVWRRPPARAPKFQHSGQRWAWRSSTLWSVEDVQSPSMPPDLGWRSRWWSRSCTGLEPTRRVVMGKRQSSPIMCW</sequence>
<dbReference type="RefSeq" id="XP_011399564.1">
    <property type="nucleotide sequence ID" value="XM_011401262.1"/>
</dbReference>
<protein>
    <submittedName>
        <fullName evidence="1">Uncharacterized protein</fullName>
    </submittedName>
</protein>
<dbReference type="EMBL" id="KL662129">
    <property type="protein sequence ID" value="KFM26626.1"/>
    <property type="molecule type" value="Genomic_DNA"/>
</dbReference>
<dbReference type="KEGG" id="apro:F751_2213"/>
<reference evidence="1 2" key="1">
    <citation type="journal article" date="2014" name="BMC Genomics">
        <title>Oil accumulation mechanisms of the oleaginous microalga Chlorella protothecoides revealed through its genome, transcriptomes, and proteomes.</title>
        <authorList>
            <person name="Gao C."/>
            <person name="Wang Y."/>
            <person name="Shen Y."/>
            <person name="Yan D."/>
            <person name="He X."/>
            <person name="Dai J."/>
            <person name="Wu Q."/>
        </authorList>
    </citation>
    <scope>NUCLEOTIDE SEQUENCE [LARGE SCALE GENOMIC DNA]</scope>
    <source>
        <strain evidence="1 2">0710</strain>
    </source>
</reference>
<evidence type="ECO:0000313" key="2">
    <source>
        <dbReference type="Proteomes" id="UP000028924"/>
    </source>
</evidence>
<evidence type="ECO:0000313" key="1">
    <source>
        <dbReference type="EMBL" id="KFM26626.1"/>
    </source>
</evidence>
<dbReference type="GeneID" id="23613604"/>
<name>A0A087SLM2_AUXPR</name>
<accession>A0A087SLM2</accession>
<dbReference type="AlphaFoldDB" id="A0A087SLM2"/>
<dbReference type="Proteomes" id="UP000028924">
    <property type="component" value="Unassembled WGS sequence"/>
</dbReference>